<evidence type="ECO:0000313" key="3">
    <source>
        <dbReference type="WBParaSite" id="PSAMB.scaffold14830size1763.g36246.t1"/>
    </source>
</evidence>
<dbReference type="PANTHER" id="PTHR10536">
    <property type="entry name" value="DNA PRIMASE SMALL SUBUNIT"/>
    <property type="match status" value="1"/>
</dbReference>
<dbReference type="Gene3D" id="3.90.920.10">
    <property type="entry name" value="DNA primase, PRIM domain"/>
    <property type="match status" value="1"/>
</dbReference>
<dbReference type="AlphaFoldDB" id="A0A914V2W6"/>
<dbReference type="WBParaSite" id="PSAMB.scaffold14830size1763.g36246.t1">
    <property type="protein sequence ID" value="PSAMB.scaffold14830size1763.g36246.t1"/>
    <property type="gene ID" value="PSAMB.scaffold14830size1763.g36246"/>
</dbReference>
<dbReference type="Proteomes" id="UP000887566">
    <property type="component" value="Unplaced"/>
</dbReference>
<reference evidence="3" key="1">
    <citation type="submission" date="2022-11" db="UniProtKB">
        <authorList>
            <consortium name="WormBaseParasite"/>
        </authorList>
    </citation>
    <scope>IDENTIFICATION</scope>
</reference>
<comment type="similarity">
    <text evidence="1">Belongs to the eukaryotic-type primase small subunit family.</text>
</comment>
<proteinExistence type="inferred from homology"/>
<evidence type="ECO:0000313" key="2">
    <source>
        <dbReference type="Proteomes" id="UP000887566"/>
    </source>
</evidence>
<protein>
    <submittedName>
        <fullName evidence="3">Uncharacterized protein</fullName>
    </submittedName>
</protein>
<name>A0A914V2W6_9BILA</name>
<dbReference type="SUPFAM" id="SSF56747">
    <property type="entry name" value="Prim-pol domain"/>
    <property type="match status" value="1"/>
</dbReference>
<keyword evidence="2" id="KW-1185">Reference proteome</keyword>
<sequence>MAGYDSALLPELLPVYYKRLFPFKPFVQWLSYSNTKKSSYFSLREFAFILKDDVYLRYRSFTDQTELENEMRKECPFKLDIGAVFNDRVCL</sequence>
<accession>A0A914V2W6</accession>
<organism evidence="2 3">
    <name type="scientific">Plectus sambesii</name>
    <dbReference type="NCBI Taxonomy" id="2011161"/>
    <lineage>
        <taxon>Eukaryota</taxon>
        <taxon>Metazoa</taxon>
        <taxon>Ecdysozoa</taxon>
        <taxon>Nematoda</taxon>
        <taxon>Chromadorea</taxon>
        <taxon>Plectida</taxon>
        <taxon>Plectina</taxon>
        <taxon>Plectoidea</taxon>
        <taxon>Plectidae</taxon>
        <taxon>Plectus</taxon>
    </lineage>
</organism>
<evidence type="ECO:0000256" key="1">
    <source>
        <dbReference type="ARBA" id="ARBA00009762"/>
    </source>
</evidence>